<evidence type="ECO:0000256" key="1">
    <source>
        <dbReference type="SAM" id="MobiDB-lite"/>
    </source>
</evidence>
<evidence type="ECO:0000313" key="2">
    <source>
        <dbReference type="EMBL" id="DAG01637.1"/>
    </source>
</evidence>
<sequence>MKWSDIFKKLGINMDDEIDSTSKETLDVEKKVIKIKNDKEGVDTKDSGKDTKNDVPTAEEKEDIKMGFKAPKVDKKGFYDLTNIEDEDMKAFFKERNDARKLELDTRKAEDDKRAVNDAISKYASGVKFADGWSVDDALKLGDFSKVVNDENMSKEIENAFTNLKAYKAGMFVADKDTKNVQKSVKSNPMLEGFNPVSAEKSTAMTEDEIIAMAYGSAE</sequence>
<name>A0A8S5V4K5_9CAUD</name>
<reference evidence="2" key="1">
    <citation type="journal article" date="2021" name="Proc. Natl. Acad. Sci. U.S.A.">
        <title>A Catalog of Tens of Thousands of Viruses from Human Metagenomes Reveals Hidden Associations with Chronic Diseases.</title>
        <authorList>
            <person name="Tisza M.J."/>
            <person name="Buck C.B."/>
        </authorList>
    </citation>
    <scope>NUCLEOTIDE SEQUENCE</scope>
    <source>
        <strain evidence="2">Ct87j35</strain>
    </source>
</reference>
<proteinExistence type="predicted"/>
<feature type="region of interest" description="Disordered" evidence="1">
    <location>
        <begin position="39"/>
        <end position="61"/>
    </location>
</feature>
<accession>A0A8S5V4K5</accession>
<organism evidence="2">
    <name type="scientific">Siphoviridae sp. ct87j35</name>
    <dbReference type="NCBI Taxonomy" id="2825356"/>
    <lineage>
        <taxon>Viruses</taxon>
        <taxon>Duplodnaviria</taxon>
        <taxon>Heunggongvirae</taxon>
        <taxon>Uroviricota</taxon>
        <taxon>Caudoviricetes</taxon>
    </lineage>
</organism>
<dbReference type="EMBL" id="BK016196">
    <property type="protein sequence ID" value="DAG01637.1"/>
    <property type="molecule type" value="Genomic_DNA"/>
</dbReference>
<protein>
    <submittedName>
        <fullName evidence="2">Uncharacterized protein</fullName>
    </submittedName>
</protein>